<dbReference type="PANTHER" id="PTHR24413">
    <property type="entry name" value="SPECKLE-TYPE POZ PROTEIN"/>
    <property type="match status" value="1"/>
</dbReference>
<accession>A0AAD3E067</accession>
<dbReference type="Gene3D" id="1.25.40.420">
    <property type="match status" value="1"/>
</dbReference>
<dbReference type="SUPFAM" id="SSF54695">
    <property type="entry name" value="POZ domain"/>
    <property type="match status" value="1"/>
</dbReference>
<feature type="non-terminal residue" evidence="4">
    <location>
        <position position="1"/>
    </location>
</feature>
<reference evidence="4 5" key="1">
    <citation type="journal article" date="2021" name="Sci. Rep.">
        <title>Genome sequencing of the multicellular alga Astrephomene provides insights into convergent evolution of germ-soma differentiation.</title>
        <authorList>
            <person name="Yamashita S."/>
            <person name="Yamamoto K."/>
            <person name="Matsuzaki R."/>
            <person name="Suzuki S."/>
            <person name="Yamaguchi H."/>
            <person name="Hirooka S."/>
            <person name="Minakuchi Y."/>
            <person name="Miyagishima S."/>
            <person name="Kawachi M."/>
            <person name="Toyoda A."/>
            <person name="Nozaki H."/>
        </authorList>
    </citation>
    <scope>NUCLEOTIDE SEQUENCE [LARGE SCALE GENOMIC DNA]</scope>
    <source>
        <strain evidence="4 5">NIES-4017</strain>
    </source>
</reference>
<sequence length="379" mass="37694">VDATQAAGAGEGGGGDGGGGTAAGEGEVESLWRSAEAGLGKEAEAVQEGRGAGVREAPAGPIEMASQGSQAAEAAGAAVAAATSTPPPPPPPATAPAAFTTASAATMVEAAGSTSLPPVPPSPLRSASPLPTSSPPAYLAGAAAGWLALGPPDCQLAGWGWSLPAHRGVLQARCELLRAQLLSGMRDSHTTRYVVPEAVERREAVEAFLHYVYLDCLPPGGVDSHLMPQLIHAGIYYGCNRLVRLCESLLARELVAASEAAAAAGGEEEGAAGGSSSSGTQLKQESAAGTDGGAAPPHPRSSSAVLAAAVAAAGPLLALADEGGLDQLRSVALQFILDHYPAVSASEGFRQLPPHLVAAVAAEAVGRYRGLLGQLERLA</sequence>
<evidence type="ECO:0000256" key="2">
    <source>
        <dbReference type="SAM" id="MobiDB-lite"/>
    </source>
</evidence>
<feature type="domain" description="BTB" evidence="3">
    <location>
        <begin position="152"/>
        <end position="213"/>
    </location>
</feature>
<feature type="compositionally biased region" description="Low complexity" evidence="2">
    <location>
        <begin position="71"/>
        <end position="84"/>
    </location>
</feature>
<proteinExistence type="predicted"/>
<dbReference type="EMBL" id="BMAR01000037">
    <property type="protein sequence ID" value="GFR50447.1"/>
    <property type="molecule type" value="Genomic_DNA"/>
</dbReference>
<feature type="region of interest" description="Disordered" evidence="2">
    <location>
        <begin position="109"/>
        <end position="131"/>
    </location>
</feature>
<dbReference type="Pfam" id="PF00651">
    <property type="entry name" value="BTB"/>
    <property type="match status" value="1"/>
</dbReference>
<comment type="pathway">
    <text evidence="1">Protein modification; protein ubiquitination.</text>
</comment>
<feature type="compositionally biased region" description="Pro residues" evidence="2">
    <location>
        <begin position="85"/>
        <end position="94"/>
    </location>
</feature>
<comment type="caution">
    <text evidence="4">The sequence shown here is derived from an EMBL/GenBank/DDBJ whole genome shotgun (WGS) entry which is preliminary data.</text>
</comment>
<dbReference type="InterPro" id="IPR011333">
    <property type="entry name" value="SKP1/BTB/POZ_sf"/>
</dbReference>
<dbReference type="PROSITE" id="PS50097">
    <property type="entry name" value="BTB"/>
    <property type="match status" value="1"/>
</dbReference>
<evidence type="ECO:0000313" key="5">
    <source>
        <dbReference type="Proteomes" id="UP001054857"/>
    </source>
</evidence>
<name>A0AAD3E067_9CHLO</name>
<evidence type="ECO:0000259" key="3">
    <source>
        <dbReference type="PROSITE" id="PS50097"/>
    </source>
</evidence>
<evidence type="ECO:0000256" key="1">
    <source>
        <dbReference type="ARBA" id="ARBA00004906"/>
    </source>
</evidence>
<feature type="region of interest" description="Disordered" evidence="2">
    <location>
        <begin position="1"/>
        <end position="97"/>
    </location>
</feature>
<feature type="region of interest" description="Disordered" evidence="2">
    <location>
        <begin position="267"/>
        <end position="301"/>
    </location>
</feature>
<gene>
    <name evidence="4" type="ORF">Agub_g12668</name>
</gene>
<dbReference type="AlphaFoldDB" id="A0AAD3E067"/>
<feature type="non-terminal residue" evidence="4">
    <location>
        <position position="379"/>
    </location>
</feature>
<dbReference type="Gene3D" id="3.30.710.10">
    <property type="entry name" value="Potassium Channel Kv1.1, Chain A"/>
    <property type="match status" value="1"/>
</dbReference>
<dbReference type="InterPro" id="IPR000210">
    <property type="entry name" value="BTB/POZ_dom"/>
</dbReference>
<keyword evidence="5" id="KW-1185">Reference proteome</keyword>
<dbReference type="Proteomes" id="UP001054857">
    <property type="component" value="Unassembled WGS sequence"/>
</dbReference>
<organism evidence="4 5">
    <name type="scientific">Astrephomene gubernaculifera</name>
    <dbReference type="NCBI Taxonomy" id="47775"/>
    <lineage>
        <taxon>Eukaryota</taxon>
        <taxon>Viridiplantae</taxon>
        <taxon>Chlorophyta</taxon>
        <taxon>core chlorophytes</taxon>
        <taxon>Chlorophyceae</taxon>
        <taxon>CS clade</taxon>
        <taxon>Chlamydomonadales</taxon>
        <taxon>Astrephomenaceae</taxon>
        <taxon>Astrephomene</taxon>
    </lineage>
</organism>
<evidence type="ECO:0000313" key="4">
    <source>
        <dbReference type="EMBL" id="GFR50447.1"/>
    </source>
</evidence>
<feature type="compositionally biased region" description="Gly residues" evidence="2">
    <location>
        <begin position="9"/>
        <end position="23"/>
    </location>
</feature>
<protein>
    <recommendedName>
        <fullName evidence="3">BTB domain-containing protein</fullName>
    </recommendedName>
</protein>
<dbReference type="CDD" id="cd14733">
    <property type="entry name" value="BACK"/>
    <property type="match status" value="1"/>
</dbReference>